<name>A0ABV8BSJ3_9PSEU</name>
<dbReference type="Proteomes" id="UP001595690">
    <property type="component" value="Unassembled WGS sequence"/>
</dbReference>
<accession>A0ABV8BSJ3</accession>
<comment type="caution">
    <text evidence="2">The sequence shown here is derived from an EMBL/GenBank/DDBJ whole genome shotgun (WGS) entry which is preliminary data.</text>
</comment>
<dbReference type="EMBL" id="JBHRZI010000011">
    <property type="protein sequence ID" value="MFC3892101.1"/>
    <property type="molecule type" value="Genomic_DNA"/>
</dbReference>
<keyword evidence="3" id="KW-1185">Reference proteome</keyword>
<sequence length="280" mass="30624">MTAVPDEFESVRSDPDPIRRGKRAGELITLYQQRSVELARLRKAAIEEARRAGDMSYTEIAAALGITKGRVTQIRGSAPGPERAFFGVGPIELALPGRLIRERGDVVIASEDDAAGSHLSATLEKLAFAISERVVIDPREEWEPKGDAVVVCGPASAHIGHKLMAEDPALKMTLGDNVQWYIVDQVTGERFLSPMDQEHPVRADHAYISRRKLDNRIVIHIAGLHALGSVGAAHYLTRSLVDLFADLGDTQYSLAVTTTFDGMEPVACEVLVPPRQWGNR</sequence>
<evidence type="ECO:0000313" key="3">
    <source>
        <dbReference type="Proteomes" id="UP001595690"/>
    </source>
</evidence>
<evidence type="ECO:0000313" key="2">
    <source>
        <dbReference type="EMBL" id="MFC3892101.1"/>
    </source>
</evidence>
<dbReference type="RefSeq" id="WP_382371824.1">
    <property type="nucleotide sequence ID" value="NZ_JBHRZI010000011.1"/>
</dbReference>
<gene>
    <name evidence="2" type="ORF">ACFOWZ_11500</name>
</gene>
<evidence type="ECO:0000256" key="1">
    <source>
        <dbReference type="SAM" id="MobiDB-lite"/>
    </source>
</evidence>
<protein>
    <submittedName>
        <fullName evidence="2">Helix-turn-helix domain-containing protein</fullName>
    </submittedName>
</protein>
<reference evidence="3" key="1">
    <citation type="journal article" date="2019" name="Int. J. Syst. Evol. Microbiol.">
        <title>The Global Catalogue of Microorganisms (GCM) 10K type strain sequencing project: providing services to taxonomists for standard genome sequencing and annotation.</title>
        <authorList>
            <consortium name="The Broad Institute Genomics Platform"/>
            <consortium name="The Broad Institute Genome Sequencing Center for Infectious Disease"/>
            <person name="Wu L."/>
            <person name="Ma J."/>
        </authorList>
    </citation>
    <scope>NUCLEOTIDE SEQUENCE [LARGE SCALE GENOMIC DNA]</scope>
    <source>
        <strain evidence="3">CGMCC 4.7405</strain>
    </source>
</reference>
<feature type="compositionally biased region" description="Basic and acidic residues" evidence="1">
    <location>
        <begin position="9"/>
        <end position="20"/>
    </location>
</feature>
<feature type="region of interest" description="Disordered" evidence="1">
    <location>
        <begin position="1"/>
        <end position="20"/>
    </location>
</feature>
<organism evidence="2 3">
    <name type="scientific">Lentzea rhizosphaerae</name>
    <dbReference type="NCBI Taxonomy" id="2041025"/>
    <lineage>
        <taxon>Bacteria</taxon>
        <taxon>Bacillati</taxon>
        <taxon>Actinomycetota</taxon>
        <taxon>Actinomycetes</taxon>
        <taxon>Pseudonocardiales</taxon>
        <taxon>Pseudonocardiaceae</taxon>
        <taxon>Lentzea</taxon>
    </lineage>
</organism>
<proteinExistence type="predicted"/>